<name>A0ABS9Z4E5_9HYPH</name>
<evidence type="ECO:0000313" key="2">
    <source>
        <dbReference type="EMBL" id="MCI4682467.1"/>
    </source>
</evidence>
<feature type="chain" id="PRO_5045915820" description="Porin" evidence="1">
    <location>
        <begin position="25"/>
        <end position="80"/>
    </location>
</feature>
<reference evidence="2" key="1">
    <citation type="journal article" date="2022" name="ISME J.">
        <title>Identification of active gaseous-alkane degraders at natural gas seeps.</title>
        <authorList>
            <person name="Farhan Ul Haque M."/>
            <person name="Hernandez M."/>
            <person name="Crombie A.T."/>
            <person name="Murrell J.C."/>
        </authorList>
    </citation>
    <scope>NUCLEOTIDE SEQUENCE</scope>
    <source>
        <strain evidence="2">PC2</strain>
    </source>
</reference>
<evidence type="ECO:0000313" key="3">
    <source>
        <dbReference type="Proteomes" id="UP001139104"/>
    </source>
</evidence>
<evidence type="ECO:0000256" key="1">
    <source>
        <dbReference type="SAM" id="SignalP"/>
    </source>
</evidence>
<dbReference type="RefSeq" id="WP_243066476.1">
    <property type="nucleotide sequence ID" value="NZ_JAIVFK010000020.1"/>
</dbReference>
<feature type="signal peptide" evidence="1">
    <location>
        <begin position="1"/>
        <end position="24"/>
    </location>
</feature>
<sequence length="80" mass="8365">MKMILTSALTSGLIFALGAGAAVAAPQALRSVDYEREMRAGAEQSVLVPDCVRANGAQILTGFAAPGDYLSRTTGEFCER</sequence>
<protein>
    <recommendedName>
        <fullName evidence="4">Porin</fullName>
    </recommendedName>
</protein>
<comment type="caution">
    <text evidence="2">The sequence shown here is derived from an EMBL/GenBank/DDBJ whole genome shotgun (WGS) entry which is preliminary data.</text>
</comment>
<gene>
    <name evidence="2" type="ORF">K2U94_06790</name>
</gene>
<dbReference type="EMBL" id="JAIVFP010000001">
    <property type="protein sequence ID" value="MCI4682467.1"/>
    <property type="molecule type" value="Genomic_DNA"/>
</dbReference>
<keyword evidence="3" id="KW-1185">Reference proteome</keyword>
<evidence type="ECO:0008006" key="4">
    <source>
        <dbReference type="Google" id="ProtNLM"/>
    </source>
</evidence>
<proteinExistence type="predicted"/>
<keyword evidence="1" id="KW-0732">Signal</keyword>
<organism evidence="2 3">
    <name type="scientific">Candidatus Rhodoblastus alkanivorans</name>
    <dbReference type="NCBI Taxonomy" id="2954117"/>
    <lineage>
        <taxon>Bacteria</taxon>
        <taxon>Pseudomonadati</taxon>
        <taxon>Pseudomonadota</taxon>
        <taxon>Alphaproteobacteria</taxon>
        <taxon>Hyphomicrobiales</taxon>
        <taxon>Rhodoblastaceae</taxon>
        <taxon>Rhodoblastus</taxon>
    </lineage>
</organism>
<dbReference type="Proteomes" id="UP001139104">
    <property type="component" value="Unassembled WGS sequence"/>
</dbReference>
<accession>A0ABS9Z4E5</accession>